<protein>
    <submittedName>
        <fullName evidence="1">Uncharacterized protein</fullName>
    </submittedName>
</protein>
<dbReference type="EMBL" id="BK015368">
    <property type="protein sequence ID" value="DAE03551.1"/>
    <property type="molecule type" value="Genomic_DNA"/>
</dbReference>
<evidence type="ECO:0000313" key="1">
    <source>
        <dbReference type="EMBL" id="DAE03551.1"/>
    </source>
</evidence>
<name>A0A8S5P8N2_9CAUD</name>
<sequence length="36" mass="4124">MWRKCSHIGLSYLPVTSANGIGRKLIKISDNVHKWN</sequence>
<proteinExistence type="predicted"/>
<organism evidence="1">
    <name type="scientific">Siphoviridae sp. ctpoI7</name>
    <dbReference type="NCBI Taxonomy" id="2825678"/>
    <lineage>
        <taxon>Viruses</taxon>
        <taxon>Duplodnaviria</taxon>
        <taxon>Heunggongvirae</taxon>
        <taxon>Uroviricota</taxon>
        <taxon>Caudoviricetes</taxon>
    </lineage>
</organism>
<reference evidence="1" key="1">
    <citation type="journal article" date="2021" name="Proc. Natl. Acad. Sci. U.S.A.">
        <title>A Catalog of Tens of Thousands of Viruses from Human Metagenomes Reveals Hidden Associations with Chronic Diseases.</title>
        <authorList>
            <person name="Tisza M.J."/>
            <person name="Buck C.B."/>
        </authorList>
    </citation>
    <scope>NUCLEOTIDE SEQUENCE</scope>
    <source>
        <strain evidence="1">CtpoI7</strain>
    </source>
</reference>
<accession>A0A8S5P8N2</accession>